<organism evidence="2 3">
    <name type="scientific">Mycolicibacter terrae</name>
    <dbReference type="NCBI Taxonomy" id="1788"/>
    <lineage>
        <taxon>Bacteria</taxon>
        <taxon>Bacillati</taxon>
        <taxon>Actinomycetota</taxon>
        <taxon>Actinomycetes</taxon>
        <taxon>Mycobacteriales</taxon>
        <taxon>Mycobacteriaceae</taxon>
        <taxon>Mycolicibacter</taxon>
    </lineage>
</organism>
<gene>
    <name evidence="2" type="ORF">MTER_04950</name>
</gene>
<dbReference type="EMBL" id="AP022564">
    <property type="protein sequence ID" value="BBX21084.1"/>
    <property type="molecule type" value="Genomic_DNA"/>
</dbReference>
<evidence type="ECO:0000256" key="1">
    <source>
        <dbReference type="SAM" id="MobiDB-lite"/>
    </source>
</evidence>
<accession>A0AAD1HTW5</accession>
<feature type="compositionally biased region" description="Gly residues" evidence="1">
    <location>
        <begin position="87"/>
        <end position="97"/>
    </location>
</feature>
<reference evidence="2 3" key="1">
    <citation type="journal article" date="2019" name="Emerg. Microbes Infect.">
        <title>Comprehensive subspecies identification of 175 nontuberculous mycobacteria species based on 7547 genomic profiles.</title>
        <authorList>
            <person name="Matsumoto Y."/>
            <person name="Kinjo T."/>
            <person name="Motooka D."/>
            <person name="Nabeya D."/>
            <person name="Jung N."/>
            <person name="Uechi K."/>
            <person name="Horii T."/>
            <person name="Iida T."/>
            <person name="Fujita J."/>
            <person name="Nakamura S."/>
        </authorList>
    </citation>
    <scope>NUCLEOTIDE SEQUENCE [LARGE SCALE GENOMIC DNA]</scope>
    <source>
        <strain evidence="2 3">JCM 12143</strain>
    </source>
</reference>
<evidence type="ECO:0000313" key="2">
    <source>
        <dbReference type="EMBL" id="BBX21084.1"/>
    </source>
</evidence>
<evidence type="ECO:0000313" key="3">
    <source>
        <dbReference type="Proteomes" id="UP000467636"/>
    </source>
</evidence>
<proteinExistence type="predicted"/>
<dbReference type="Proteomes" id="UP000467636">
    <property type="component" value="Chromosome"/>
</dbReference>
<feature type="region of interest" description="Disordered" evidence="1">
    <location>
        <begin position="29"/>
        <end position="97"/>
    </location>
</feature>
<sequence length="97" mass="9893">MAGAGDVDGRLTGCGQRLAHRVAHQRNAIRAVPGRGQTLGHAIGAPLELPPDPGDGGYRPVHRKGDQNPQKGPHRDDGVAEQLGQQAAGGGGVGQQP</sequence>
<dbReference type="AlphaFoldDB" id="A0AAD1HTW5"/>
<protein>
    <submittedName>
        <fullName evidence="2">Uncharacterized protein</fullName>
    </submittedName>
</protein>
<keyword evidence="3" id="KW-1185">Reference proteome</keyword>
<name>A0AAD1HTW5_9MYCO</name>